<evidence type="ECO:0000256" key="1">
    <source>
        <dbReference type="SAM" id="MobiDB-lite"/>
    </source>
</evidence>
<evidence type="ECO:0000313" key="3">
    <source>
        <dbReference type="Proteomes" id="UP001498398"/>
    </source>
</evidence>
<reference evidence="2 3" key="1">
    <citation type="submission" date="2024-01" db="EMBL/GenBank/DDBJ databases">
        <title>A draft genome for the cacao thread blight pathogen Marasmiellus scandens.</title>
        <authorList>
            <person name="Baruah I.K."/>
            <person name="Leung J."/>
            <person name="Bukari Y."/>
            <person name="Amoako-Attah I."/>
            <person name="Meinhardt L.W."/>
            <person name="Bailey B.A."/>
            <person name="Cohen S.P."/>
        </authorList>
    </citation>
    <scope>NUCLEOTIDE SEQUENCE [LARGE SCALE GENOMIC DNA]</scope>
    <source>
        <strain evidence="2 3">GH-19</strain>
    </source>
</reference>
<feature type="region of interest" description="Disordered" evidence="1">
    <location>
        <begin position="32"/>
        <end position="64"/>
    </location>
</feature>
<feature type="compositionally biased region" description="Basic residues" evidence="1">
    <location>
        <begin position="97"/>
        <end position="111"/>
    </location>
</feature>
<protein>
    <submittedName>
        <fullName evidence="2">Uncharacterized protein</fullName>
    </submittedName>
</protein>
<accession>A0ABR1JBC5</accession>
<proteinExistence type="predicted"/>
<feature type="region of interest" description="Disordered" evidence="1">
    <location>
        <begin position="76"/>
        <end position="135"/>
    </location>
</feature>
<gene>
    <name evidence="2" type="ORF">VKT23_012387</name>
</gene>
<sequence>MRNGTRYSVLPTPEFCFPSTVLDFVLNEGSRDHLDPATTGETPFSSPLSSVPPSPESSPRISSSLSLLSLPDLVPLDDETDHINEPTTSSKDNAQNRRNKRKSKANRKKGRQGTGGTLTAEENPPPASSKKKHVVGAPTEEALFSFEADAKAASTAYIGHREGRLFSESGYWLNDLVGPGSAFGFEEVAWDGKTATPIVDKNGTVFALLAGRPDNDVMWDHCIQAAVKELKHARRQGHFTDKQKEHRRGGFPALTAGISFGGGQTEPGNLKHNIANSKVITDLSNHWAFKRLSGFVNGEEGCSPPRS</sequence>
<organism evidence="2 3">
    <name type="scientific">Marasmiellus scandens</name>
    <dbReference type="NCBI Taxonomy" id="2682957"/>
    <lineage>
        <taxon>Eukaryota</taxon>
        <taxon>Fungi</taxon>
        <taxon>Dikarya</taxon>
        <taxon>Basidiomycota</taxon>
        <taxon>Agaricomycotina</taxon>
        <taxon>Agaricomycetes</taxon>
        <taxon>Agaricomycetidae</taxon>
        <taxon>Agaricales</taxon>
        <taxon>Marasmiineae</taxon>
        <taxon>Omphalotaceae</taxon>
        <taxon>Marasmiellus</taxon>
    </lineage>
</organism>
<dbReference type="Proteomes" id="UP001498398">
    <property type="component" value="Unassembled WGS sequence"/>
</dbReference>
<evidence type="ECO:0000313" key="2">
    <source>
        <dbReference type="EMBL" id="KAK7451708.1"/>
    </source>
</evidence>
<dbReference type="EMBL" id="JBANRG010000030">
    <property type="protein sequence ID" value="KAK7451708.1"/>
    <property type="molecule type" value="Genomic_DNA"/>
</dbReference>
<keyword evidence="3" id="KW-1185">Reference proteome</keyword>
<comment type="caution">
    <text evidence="2">The sequence shown here is derived from an EMBL/GenBank/DDBJ whole genome shotgun (WGS) entry which is preliminary data.</text>
</comment>
<name>A0ABR1JBC5_9AGAR</name>